<dbReference type="EMBL" id="OV725079">
    <property type="protein sequence ID" value="CAH1396008.1"/>
    <property type="molecule type" value="Genomic_DNA"/>
</dbReference>
<keyword evidence="3" id="KW-1185">Reference proteome</keyword>
<proteinExistence type="predicted"/>
<evidence type="ECO:0000313" key="3">
    <source>
        <dbReference type="Proteomes" id="UP001152798"/>
    </source>
</evidence>
<accession>A0A9P0MDK5</accession>
<dbReference type="InterPro" id="IPR001810">
    <property type="entry name" value="F-box_dom"/>
</dbReference>
<organism evidence="2 3">
    <name type="scientific">Nezara viridula</name>
    <name type="common">Southern green stink bug</name>
    <name type="synonym">Cimex viridulus</name>
    <dbReference type="NCBI Taxonomy" id="85310"/>
    <lineage>
        <taxon>Eukaryota</taxon>
        <taxon>Metazoa</taxon>
        <taxon>Ecdysozoa</taxon>
        <taxon>Arthropoda</taxon>
        <taxon>Hexapoda</taxon>
        <taxon>Insecta</taxon>
        <taxon>Pterygota</taxon>
        <taxon>Neoptera</taxon>
        <taxon>Paraneoptera</taxon>
        <taxon>Hemiptera</taxon>
        <taxon>Heteroptera</taxon>
        <taxon>Panheteroptera</taxon>
        <taxon>Pentatomomorpha</taxon>
        <taxon>Pentatomoidea</taxon>
        <taxon>Pentatomidae</taxon>
        <taxon>Pentatominae</taxon>
        <taxon>Nezara</taxon>
    </lineage>
</organism>
<feature type="domain" description="F-box" evidence="1">
    <location>
        <begin position="1"/>
        <end position="47"/>
    </location>
</feature>
<dbReference type="OrthoDB" id="6577359at2759"/>
<protein>
    <recommendedName>
        <fullName evidence="1">F-box domain-containing protein</fullName>
    </recommendedName>
</protein>
<evidence type="ECO:0000313" key="2">
    <source>
        <dbReference type="EMBL" id="CAH1396008.1"/>
    </source>
</evidence>
<dbReference type="SUPFAM" id="SSF81383">
    <property type="entry name" value="F-box domain"/>
    <property type="match status" value="1"/>
</dbReference>
<dbReference type="InterPro" id="IPR036047">
    <property type="entry name" value="F-box-like_dom_sf"/>
</dbReference>
<dbReference type="AlphaFoldDB" id="A0A9P0MDK5"/>
<dbReference type="PROSITE" id="PS50181">
    <property type="entry name" value="FBOX"/>
    <property type="match status" value="1"/>
</dbReference>
<gene>
    <name evidence="2" type="ORF">NEZAVI_LOCUS6161</name>
</gene>
<dbReference type="SMART" id="SM00256">
    <property type="entry name" value="FBOX"/>
    <property type="match status" value="1"/>
</dbReference>
<sequence>MDIVGNLPQEISQHVLSFLTPTELFKCFHVCKKWYNLANTDFLWKRHCVLELLLSADTNIPLSSSNGPLCKWGSIYRSFKRKVNRWEHDCAQCFNVTLSSLNSVIAFGELSFVVYYFLPLESHLEKLYVYRLCEEKVNCEQIIELELPGRGIVQLITNDIYTLVSRDNFILCFKKTPEKHITYVAICLRSGVLEYTTEDIICFINAKSCLDRELNIRELCNSYLWFEDSSKTIHVFNLETNEFLKISPLQEMKRMCNLITTWSESEVIVYSPGGEVLLNLPIDYVQDVFLNKTTLACLHPAKGQHTRVLQTFDVKSGEKLMQKNVMRFADITLHSSYDSIYILERSSRDLYRVSSLCARTGQIQWNVSLPNMFYNLWPAILHVVSYKHLFVWPCNNRTDRYSIFNLKTGKMLYASSNTGSIQYINEGVCISVDGKVVHIKSFL</sequence>
<dbReference type="SUPFAM" id="SSF50969">
    <property type="entry name" value="YVTN repeat-like/Quinoprotein amine dehydrogenase"/>
    <property type="match status" value="1"/>
</dbReference>
<dbReference type="Pfam" id="PF12937">
    <property type="entry name" value="F-box-like"/>
    <property type="match status" value="1"/>
</dbReference>
<dbReference type="Gene3D" id="1.20.1280.50">
    <property type="match status" value="1"/>
</dbReference>
<dbReference type="Proteomes" id="UP001152798">
    <property type="component" value="Chromosome 3"/>
</dbReference>
<dbReference type="InterPro" id="IPR011044">
    <property type="entry name" value="Quino_amine_DH_bsu"/>
</dbReference>
<evidence type="ECO:0000259" key="1">
    <source>
        <dbReference type="PROSITE" id="PS50181"/>
    </source>
</evidence>
<name>A0A9P0MDK5_NEZVI</name>
<reference evidence="2" key="1">
    <citation type="submission" date="2022-01" db="EMBL/GenBank/DDBJ databases">
        <authorList>
            <person name="King R."/>
        </authorList>
    </citation>
    <scope>NUCLEOTIDE SEQUENCE</scope>
</reference>